<dbReference type="STRING" id="983967.A0A1E4SV48"/>
<dbReference type="GO" id="GO:0047884">
    <property type="term" value="F:FAD diphosphatase activity"/>
    <property type="evidence" value="ECO:0007669"/>
    <property type="project" value="TreeGrafter"/>
</dbReference>
<dbReference type="Gene3D" id="3.40.980.10">
    <property type="entry name" value="MoaB/Mog-like domain"/>
    <property type="match status" value="1"/>
</dbReference>
<dbReference type="OrthoDB" id="448496at2759"/>
<dbReference type="PANTHER" id="PTHR47675:SF1">
    <property type="entry name" value="MOLYBDOPTERIN BINDING DOMAIN PROTEIN (AFU_ORTHOLOGUE AFUA_5G11210)"/>
    <property type="match status" value="1"/>
</dbReference>
<dbReference type="InterPro" id="IPR001453">
    <property type="entry name" value="MoaB/Mog_dom"/>
</dbReference>
<dbReference type="GO" id="GO:0042726">
    <property type="term" value="P:flavin-containing compound metabolic process"/>
    <property type="evidence" value="ECO:0007669"/>
    <property type="project" value="TreeGrafter"/>
</dbReference>
<sequence>MLFRNQLISIPKNVRGLTAKTFPVVKTAACIIIGDEVLNSKIIDTNSRFFAKFCYDKGIELKKITIIGDEEQDIIETVRQFDAKYDLIVTSGGIGPTHDDITYSAIAKAYNLEMKFHQESFDRYVSMRGSDRLLKFDDDQLSAFKRMFILPYHSTLVNNFYVNSRWVPIVSINGKLNILPGVPSIFEHLLTEGLAPHLRTPKSSYKTFYVVTNLSEALIAPNLSQEQDIIQKRGLPLKIGSYPHFEKQVNTISISGPADYMEYMQELVKKFRNELNGTEINEAQEFELSIDRSSTSLERFNTTK</sequence>
<dbReference type="Proteomes" id="UP000094801">
    <property type="component" value="Unassembled WGS sequence"/>
</dbReference>
<evidence type="ECO:0000259" key="1">
    <source>
        <dbReference type="SMART" id="SM00852"/>
    </source>
</evidence>
<reference evidence="3" key="1">
    <citation type="submission" date="2016-04" db="EMBL/GenBank/DDBJ databases">
        <title>Comparative genomics of biotechnologically important yeasts.</title>
        <authorList>
            <consortium name="DOE Joint Genome Institute"/>
            <person name="Riley R."/>
            <person name="Haridas S."/>
            <person name="Wolfe K.H."/>
            <person name="Lopes M.R."/>
            <person name="Hittinger C.T."/>
            <person name="Goker M."/>
            <person name="Salamov A."/>
            <person name="Wisecaver J."/>
            <person name="Long T.M."/>
            <person name="Aerts A.L."/>
            <person name="Barry K."/>
            <person name="Choi C."/>
            <person name="Clum A."/>
            <person name="Coughlan A.Y."/>
            <person name="Deshpande S."/>
            <person name="Douglass A.P."/>
            <person name="Hanson S.J."/>
            <person name="Klenk H.-P."/>
            <person name="Labutti K."/>
            <person name="Lapidus A."/>
            <person name="Lindquist E."/>
            <person name="Lipzen A."/>
            <person name="Meier-Kolthoff J.P."/>
            <person name="Ohm R.A."/>
            <person name="Otillar R.P."/>
            <person name="Pangilinan J."/>
            <person name="Peng Y."/>
            <person name="Rokas A."/>
            <person name="Rosa C.A."/>
            <person name="Scheuner C."/>
            <person name="Sibirny A.A."/>
            <person name="Slot J.C."/>
            <person name="Stielow J.B."/>
            <person name="Sun H."/>
            <person name="Kurtzman C.P."/>
            <person name="Blackwell M."/>
            <person name="Grigoriev I.V."/>
            <person name="Jeffries T.W."/>
        </authorList>
    </citation>
    <scope>NUCLEOTIDE SEQUENCE [LARGE SCALE GENOMIC DNA]</scope>
    <source>
        <strain evidence="3">NRRL YB-2248</strain>
    </source>
</reference>
<evidence type="ECO:0000313" key="3">
    <source>
        <dbReference type="Proteomes" id="UP000094801"/>
    </source>
</evidence>
<dbReference type="EMBL" id="KV453864">
    <property type="protein sequence ID" value="ODV83369.1"/>
    <property type="molecule type" value="Genomic_DNA"/>
</dbReference>
<protein>
    <recommendedName>
        <fullName evidence="1">MoaB/Mog domain-containing protein</fullName>
    </recommendedName>
</protein>
<dbReference type="InterPro" id="IPR036425">
    <property type="entry name" value="MoaB/Mog-like_dom_sf"/>
</dbReference>
<dbReference type="PANTHER" id="PTHR47675">
    <property type="entry name" value="MOLYBDOPTERIN BINDING DOMAIN PROTEIN (AFU_ORTHOLOGUE AFUA_5G11210)"/>
    <property type="match status" value="1"/>
</dbReference>
<keyword evidence="3" id="KW-1185">Reference proteome</keyword>
<organism evidence="2 3">
    <name type="scientific">[Candida] arabinofermentans NRRL YB-2248</name>
    <dbReference type="NCBI Taxonomy" id="983967"/>
    <lineage>
        <taxon>Eukaryota</taxon>
        <taxon>Fungi</taxon>
        <taxon>Dikarya</taxon>
        <taxon>Ascomycota</taxon>
        <taxon>Saccharomycotina</taxon>
        <taxon>Pichiomycetes</taxon>
        <taxon>Pichiales</taxon>
        <taxon>Pichiaceae</taxon>
        <taxon>Ogataea</taxon>
        <taxon>Ogataea/Candida clade</taxon>
    </lineage>
</organism>
<dbReference type="SMART" id="SM00852">
    <property type="entry name" value="MoCF_biosynth"/>
    <property type="match status" value="1"/>
</dbReference>
<dbReference type="SUPFAM" id="SSF53218">
    <property type="entry name" value="Molybdenum cofactor biosynthesis proteins"/>
    <property type="match status" value="1"/>
</dbReference>
<dbReference type="AlphaFoldDB" id="A0A1E4SV48"/>
<feature type="domain" description="MoaB/Mog" evidence="1">
    <location>
        <begin position="29"/>
        <end position="201"/>
    </location>
</feature>
<dbReference type="Pfam" id="PF00994">
    <property type="entry name" value="MoCF_biosynth"/>
    <property type="match status" value="1"/>
</dbReference>
<accession>A0A1E4SV48</accession>
<name>A0A1E4SV48_9ASCO</name>
<gene>
    <name evidence="2" type="ORF">CANARDRAFT_29996</name>
</gene>
<dbReference type="CDD" id="cd00885">
    <property type="entry name" value="cinA"/>
    <property type="match status" value="1"/>
</dbReference>
<proteinExistence type="predicted"/>
<evidence type="ECO:0000313" key="2">
    <source>
        <dbReference type="EMBL" id="ODV83369.1"/>
    </source>
</evidence>